<dbReference type="CDD" id="cd06141">
    <property type="entry name" value="WRN_exo"/>
    <property type="match status" value="1"/>
</dbReference>
<keyword evidence="6" id="KW-1185">Reference proteome</keyword>
<evidence type="ECO:0000313" key="5">
    <source>
        <dbReference type="EMBL" id="KAF6828164.1"/>
    </source>
</evidence>
<keyword evidence="2" id="KW-0378">Hydrolase</keyword>
<dbReference type="InterPro" id="IPR012337">
    <property type="entry name" value="RNaseH-like_sf"/>
</dbReference>
<keyword evidence="5" id="KW-0269">Exonuclease</keyword>
<dbReference type="GO" id="GO:0006139">
    <property type="term" value="P:nucleobase-containing compound metabolic process"/>
    <property type="evidence" value="ECO:0007669"/>
    <property type="project" value="InterPro"/>
</dbReference>
<sequence length="499" mass="56217">MHSPDRRLWHPGHGINFSPTRPQDASQPRVDTPRSLHTTTAAPQHIAAAISDSSQVHDEDEDGPFLTAPEFQPDSNTGSLIDAPAADDFEIQAESEAAVVITKAETRPADPPTTDLEYKVALEAFREAQQAPEGSPESFWSHTIYQGPDEQKVKVHYCKSQHTMERVCQYFLEDKVLGFDLEWSPLATRNSGPRDNVSLIQLANESRIALFHVSLFPEKSELVSPTFRRIMEDPEVLKTGVAIKGDCTRVRKHLGVDVQGAFELSHLYKVVKYSESGQHKLINMRLVRLDVQVEEHLGLPLYKGDSVRSSDWTKALNMKQVMYSASDAYAGFQLYHVLEGRRRNIDPALLEPKSDKPALPQSVFSELDAEGDSIAESIQKAPPVTPKKFEKDLRVSAADNMMSSYRASVKTMRATPSAVRSYFIWKNNDDLDPEKIAKILRDPPLKTMTVVSYIMEAIKLENLPFDKERLRNEIFSLLPKEVLQVRYKTLLQRANEPGL</sequence>
<dbReference type="FunFam" id="3.30.420.10:FF:000100">
    <property type="entry name" value="3'-5' exonuclease/helicase (Wrn), putative"/>
    <property type="match status" value="1"/>
</dbReference>
<dbReference type="GO" id="GO:0003676">
    <property type="term" value="F:nucleic acid binding"/>
    <property type="evidence" value="ECO:0007669"/>
    <property type="project" value="InterPro"/>
</dbReference>
<dbReference type="InterPro" id="IPR036397">
    <property type="entry name" value="RNaseH_sf"/>
</dbReference>
<reference evidence="5" key="1">
    <citation type="journal article" date="2020" name="Phytopathology">
        <title>Genome Sequence Resources of Colletotrichum truncatum, C. plurivorum, C. musicola, and C. sojae: Four Species Pathogenic to Soybean (Glycine max).</title>
        <authorList>
            <person name="Rogerio F."/>
            <person name="Boufleur T.R."/>
            <person name="Ciampi-Guillardi M."/>
            <person name="Sukno S.A."/>
            <person name="Thon M.R."/>
            <person name="Massola Junior N.S."/>
            <person name="Baroncelli R."/>
        </authorList>
    </citation>
    <scope>NUCLEOTIDE SEQUENCE</scope>
    <source>
        <strain evidence="5">LFN0074</strain>
    </source>
</reference>
<gene>
    <name evidence="5" type="ORF">CMUS01_08691</name>
</gene>
<feature type="domain" description="3'-5' exonuclease" evidence="4">
    <location>
        <begin position="155"/>
        <end position="343"/>
    </location>
</feature>
<dbReference type="PANTHER" id="PTHR13620">
    <property type="entry name" value="3-5 EXONUCLEASE"/>
    <property type="match status" value="1"/>
</dbReference>
<dbReference type="OrthoDB" id="1920326at2759"/>
<dbReference type="SMART" id="SM00474">
    <property type="entry name" value="35EXOc"/>
    <property type="match status" value="1"/>
</dbReference>
<dbReference type="Proteomes" id="UP000639643">
    <property type="component" value="Unassembled WGS sequence"/>
</dbReference>
<organism evidence="5 6">
    <name type="scientific">Colletotrichum musicola</name>
    <dbReference type="NCBI Taxonomy" id="2175873"/>
    <lineage>
        <taxon>Eukaryota</taxon>
        <taxon>Fungi</taxon>
        <taxon>Dikarya</taxon>
        <taxon>Ascomycota</taxon>
        <taxon>Pezizomycotina</taxon>
        <taxon>Sordariomycetes</taxon>
        <taxon>Hypocreomycetidae</taxon>
        <taxon>Glomerellales</taxon>
        <taxon>Glomerellaceae</taxon>
        <taxon>Colletotrichum</taxon>
        <taxon>Colletotrichum orchidearum species complex</taxon>
    </lineage>
</organism>
<dbReference type="SUPFAM" id="SSF53098">
    <property type="entry name" value="Ribonuclease H-like"/>
    <property type="match status" value="1"/>
</dbReference>
<keyword evidence="1" id="KW-0540">Nuclease</keyword>
<dbReference type="EMBL" id="WIGM01000346">
    <property type="protein sequence ID" value="KAF6828164.1"/>
    <property type="molecule type" value="Genomic_DNA"/>
</dbReference>
<proteinExistence type="predicted"/>
<protein>
    <submittedName>
        <fullName evidence="5">3'-5' exonuclease</fullName>
    </submittedName>
</protein>
<evidence type="ECO:0000256" key="2">
    <source>
        <dbReference type="ARBA" id="ARBA00022801"/>
    </source>
</evidence>
<dbReference type="GO" id="GO:0005737">
    <property type="term" value="C:cytoplasm"/>
    <property type="evidence" value="ECO:0007669"/>
    <property type="project" value="TreeGrafter"/>
</dbReference>
<name>A0A8H6KB14_9PEZI</name>
<accession>A0A8H6KB14</accession>
<evidence type="ECO:0000256" key="3">
    <source>
        <dbReference type="SAM" id="MobiDB-lite"/>
    </source>
</evidence>
<dbReference type="Gene3D" id="3.30.420.10">
    <property type="entry name" value="Ribonuclease H-like superfamily/Ribonuclease H"/>
    <property type="match status" value="1"/>
</dbReference>
<evidence type="ECO:0000259" key="4">
    <source>
        <dbReference type="SMART" id="SM00474"/>
    </source>
</evidence>
<evidence type="ECO:0000256" key="1">
    <source>
        <dbReference type="ARBA" id="ARBA00022722"/>
    </source>
</evidence>
<dbReference type="AlphaFoldDB" id="A0A8H6KB14"/>
<dbReference type="GO" id="GO:0008408">
    <property type="term" value="F:3'-5' exonuclease activity"/>
    <property type="evidence" value="ECO:0007669"/>
    <property type="project" value="InterPro"/>
</dbReference>
<dbReference type="InterPro" id="IPR002562">
    <property type="entry name" value="3'-5'_exonuclease_dom"/>
</dbReference>
<evidence type="ECO:0000313" key="6">
    <source>
        <dbReference type="Proteomes" id="UP000639643"/>
    </source>
</evidence>
<comment type="caution">
    <text evidence="5">The sequence shown here is derived from an EMBL/GenBank/DDBJ whole genome shotgun (WGS) entry which is preliminary data.</text>
</comment>
<feature type="compositionally biased region" description="Polar residues" evidence="3">
    <location>
        <begin position="17"/>
        <end position="26"/>
    </location>
</feature>
<dbReference type="PANTHER" id="PTHR13620:SF104">
    <property type="entry name" value="EXONUCLEASE 3'-5' DOMAIN-CONTAINING PROTEIN 2"/>
    <property type="match status" value="1"/>
</dbReference>
<dbReference type="InterPro" id="IPR051132">
    <property type="entry name" value="3-5_Exonuclease_domain"/>
</dbReference>
<dbReference type="GO" id="GO:0005634">
    <property type="term" value="C:nucleus"/>
    <property type="evidence" value="ECO:0007669"/>
    <property type="project" value="TreeGrafter"/>
</dbReference>
<feature type="region of interest" description="Disordered" evidence="3">
    <location>
        <begin position="1"/>
        <end position="82"/>
    </location>
</feature>
<dbReference type="Pfam" id="PF01612">
    <property type="entry name" value="DNA_pol_A_exo1"/>
    <property type="match status" value="1"/>
</dbReference>